<evidence type="ECO:0000313" key="10">
    <source>
        <dbReference type="Proteomes" id="UP001596620"/>
    </source>
</evidence>
<dbReference type="SUPFAM" id="SSF50331">
    <property type="entry name" value="MOP-like"/>
    <property type="match status" value="1"/>
</dbReference>
<keyword evidence="3 7" id="KW-0547">Nucleotide-binding</keyword>
<dbReference type="PANTHER" id="PTHR42781:SF4">
    <property type="entry name" value="SPERMIDINE_PUTRESCINE IMPORT ATP-BINDING PROTEIN POTA"/>
    <property type="match status" value="1"/>
</dbReference>
<dbReference type="InterPro" id="IPR050093">
    <property type="entry name" value="ABC_SmlMolc_Importer"/>
</dbReference>
<dbReference type="InterPro" id="IPR003439">
    <property type="entry name" value="ABC_transporter-like_ATP-bd"/>
</dbReference>
<keyword evidence="6 7" id="KW-0472">Membrane</keyword>
<comment type="subunit">
    <text evidence="7">The complex is composed of two ATP-binding proteins (PotA), two transmembrane proteins (PotB and PotC) and a solute-binding protein (PotD).</text>
</comment>
<accession>A0ABW2UUZ6</accession>
<dbReference type="InterPro" id="IPR027417">
    <property type="entry name" value="P-loop_NTPase"/>
</dbReference>
<evidence type="ECO:0000256" key="2">
    <source>
        <dbReference type="ARBA" id="ARBA00022475"/>
    </source>
</evidence>
<dbReference type="PANTHER" id="PTHR42781">
    <property type="entry name" value="SPERMIDINE/PUTRESCINE IMPORT ATP-BINDING PROTEIN POTA"/>
    <property type="match status" value="1"/>
</dbReference>
<comment type="catalytic activity">
    <reaction evidence="7">
        <text>ATP + H2O + polyamine-[polyamine-binding protein]Side 1 = ADP + phosphate + polyamineSide 2 + [polyamine-binding protein]Side 1.</text>
        <dbReference type="EC" id="7.6.2.11"/>
    </reaction>
</comment>
<keyword evidence="1 7" id="KW-0813">Transport</keyword>
<evidence type="ECO:0000259" key="8">
    <source>
        <dbReference type="PROSITE" id="PS50893"/>
    </source>
</evidence>
<keyword evidence="10" id="KW-1185">Reference proteome</keyword>
<dbReference type="RefSeq" id="WP_382357398.1">
    <property type="nucleotide sequence ID" value="NZ_JBHTGR010000002.1"/>
</dbReference>
<keyword evidence="4 7" id="KW-0067">ATP-binding</keyword>
<dbReference type="SMART" id="SM00382">
    <property type="entry name" value="AAA"/>
    <property type="match status" value="1"/>
</dbReference>
<dbReference type="Pfam" id="PF08402">
    <property type="entry name" value="TOBE_2"/>
    <property type="match status" value="1"/>
</dbReference>
<comment type="similarity">
    <text evidence="7">Belongs to the ABC transporter superfamily. Spermidine/putrescine importer (TC 3.A.1.11.1) family.</text>
</comment>
<evidence type="ECO:0000313" key="9">
    <source>
        <dbReference type="EMBL" id="MFC7745918.1"/>
    </source>
</evidence>
<dbReference type="PROSITE" id="PS50893">
    <property type="entry name" value="ABC_TRANSPORTER_2"/>
    <property type="match status" value="1"/>
</dbReference>
<proteinExistence type="inferred from homology"/>
<dbReference type="InterPro" id="IPR005893">
    <property type="entry name" value="PotA-like"/>
</dbReference>
<dbReference type="NCBIfam" id="TIGR01187">
    <property type="entry name" value="potA"/>
    <property type="match status" value="1"/>
</dbReference>
<dbReference type="InterPro" id="IPR003593">
    <property type="entry name" value="AAA+_ATPase"/>
</dbReference>
<dbReference type="GO" id="GO:0005524">
    <property type="term" value="F:ATP binding"/>
    <property type="evidence" value="ECO:0007669"/>
    <property type="project" value="UniProtKB-KW"/>
</dbReference>
<keyword evidence="5 7" id="KW-1278">Translocase</keyword>
<dbReference type="Gene3D" id="3.40.50.300">
    <property type="entry name" value="P-loop containing nucleotide triphosphate hydrolases"/>
    <property type="match status" value="1"/>
</dbReference>
<dbReference type="Gene3D" id="2.40.50.100">
    <property type="match status" value="1"/>
</dbReference>
<evidence type="ECO:0000256" key="1">
    <source>
        <dbReference type="ARBA" id="ARBA00022448"/>
    </source>
</evidence>
<sequence>MAEEFLNLEHLFKYFGNVTAVDDISVQIGKGELVSFIGPSGCGKTTLLRTIGGFHRQDAGDIVLDGQNVDHLPPERRSTGMVFQNYALFPHMTVYRNVEYGLKIQKLSKSEREERIQQALSQVQLENYDNRKPSELSGGQQQRVAIARCLVLQPKVLLLDEPLSNLDAKLRMTMREEIRRLKDELNLTVIFVTHDQEEALSISDRIIVLNEGVIQQLGNPDEIYNHPVNPFVANFVGQSNILEGITEEEGPKTLFKNDALEFEITDNNSQQRDNKRKIMIRPERIIINEDSAIQGNVSKVVYNGNVIRYFVDLNGTEILVDQFNIDSSRHYHKGDHIGLEMPKDPHFL</sequence>
<dbReference type="PROSITE" id="PS00211">
    <property type="entry name" value="ABC_TRANSPORTER_1"/>
    <property type="match status" value="1"/>
</dbReference>
<dbReference type="InterPro" id="IPR013611">
    <property type="entry name" value="Transp-assoc_OB_typ2"/>
</dbReference>
<gene>
    <name evidence="7" type="primary">potA</name>
    <name evidence="9" type="ORF">ACFQU8_01500</name>
</gene>
<dbReference type="EMBL" id="JBHTGR010000002">
    <property type="protein sequence ID" value="MFC7745918.1"/>
    <property type="molecule type" value="Genomic_DNA"/>
</dbReference>
<evidence type="ECO:0000256" key="4">
    <source>
        <dbReference type="ARBA" id="ARBA00022840"/>
    </source>
</evidence>
<dbReference type="EC" id="7.6.2.11" evidence="7"/>
<name>A0ABW2UUZ6_9BACI</name>
<keyword evidence="2 7" id="KW-1003">Cell membrane</keyword>
<dbReference type="Proteomes" id="UP001596620">
    <property type="component" value="Unassembled WGS sequence"/>
</dbReference>
<dbReference type="SUPFAM" id="SSF52540">
    <property type="entry name" value="P-loop containing nucleoside triphosphate hydrolases"/>
    <property type="match status" value="1"/>
</dbReference>
<evidence type="ECO:0000256" key="7">
    <source>
        <dbReference type="RuleBase" id="RU364083"/>
    </source>
</evidence>
<protein>
    <recommendedName>
        <fullName evidence="7">Spermidine/putrescine import ATP-binding protein PotA</fullName>
        <ecNumber evidence="7">7.6.2.11</ecNumber>
    </recommendedName>
</protein>
<dbReference type="InterPro" id="IPR017871">
    <property type="entry name" value="ABC_transporter-like_CS"/>
</dbReference>
<evidence type="ECO:0000256" key="3">
    <source>
        <dbReference type="ARBA" id="ARBA00022741"/>
    </source>
</evidence>
<dbReference type="InterPro" id="IPR008995">
    <property type="entry name" value="Mo/tungstate-bd_C_term_dom"/>
</dbReference>
<evidence type="ECO:0000256" key="5">
    <source>
        <dbReference type="ARBA" id="ARBA00022967"/>
    </source>
</evidence>
<comment type="function">
    <text evidence="7">Part of the ABC transporter complex PotABCD involved in spermidine/putrescine import. Responsible for energy coupling to the transport system.</text>
</comment>
<reference evidence="10" key="1">
    <citation type="journal article" date="2019" name="Int. J. Syst. Evol. Microbiol.">
        <title>The Global Catalogue of Microorganisms (GCM) 10K type strain sequencing project: providing services to taxonomists for standard genome sequencing and annotation.</title>
        <authorList>
            <consortium name="The Broad Institute Genomics Platform"/>
            <consortium name="The Broad Institute Genome Sequencing Center for Infectious Disease"/>
            <person name="Wu L."/>
            <person name="Ma J."/>
        </authorList>
    </citation>
    <scope>NUCLEOTIDE SEQUENCE [LARGE SCALE GENOMIC DNA]</scope>
    <source>
        <strain evidence="10">JCM 30234</strain>
    </source>
</reference>
<dbReference type="Pfam" id="PF00005">
    <property type="entry name" value="ABC_tran"/>
    <property type="match status" value="1"/>
</dbReference>
<feature type="domain" description="ABC transporter" evidence="8">
    <location>
        <begin position="6"/>
        <end position="236"/>
    </location>
</feature>
<comment type="caution">
    <text evidence="9">The sequence shown here is derived from an EMBL/GenBank/DDBJ whole genome shotgun (WGS) entry which is preliminary data.</text>
</comment>
<evidence type="ECO:0000256" key="6">
    <source>
        <dbReference type="ARBA" id="ARBA00023136"/>
    </source>
</evidence>
<organism evidence="9 10">
    <name type="scientific">Lentibacillus kimchii</name>
    <dbReference type="NCBI Taxonomy" id="1542911"/>
    <lineage>
        <taxon>Bacteria</taxon>
        <taxon>Bacillati</taxon>
        <taxon>Bacillota</taxon>
        <taxon>Bacilli</taxon>
        <taxon>Bacillales</taxon>
        <taxon>Bacillaceae</taxon>
        <taxon>Lentibacillus</taxon>
    </lineage>
</organism>